<reference evidence="1" key="2">
    <citation type="submission" date="2023-05" db="EMBL/GenBank/DDBJ databases">
        <authorList>
            <consortium name="Lawrence Berkeley National Laboratory"/>
            <person name="Steindorff A."/>
            <person name="Hensen N."/>
            <person name="Bonometti L."/>
            <person name="Westerberg I."/>
            <person name="Brannstrom I.O."/>
            <person name="Guillou S."/>
            <person name="Cros-Aarteil S."/>
            <person name="Calhoun S."/>
            <person name="Haridas S."/>
            <person name="Kuo A."/>
            <person name="Mondo S."/>
            <person name="Pangilinan J."/>
            <person name="Riley R."/>
            <person name="Labutti K."/>
            <person name="Andreopoulos B."/>
            <person name="Lipzen A."/>
            <person name="Chen C."/>
            <person name="Yanf M."/>
            <person name="Daum C."/>
            <person name="Ng V."/>
            <person name="Clum A."/>
            <person name="Ohm R."/>
            <person name="Martin F."/>
            <person name="Silar P."/>
            <person name="Natvig D."/>
            <person name="Lalanne C."/>
            <person name="Gautier V."/>
            <person name="Ament-Velasquez S.L."/>
            <person name="Kruys A."/>
            <person name="Hutchinson M.I."/>
            <person name="Powell A.J."/>
            <person name="Barry K."/>
            <person name="Miller A.N."/>
            <person name="Grigoriev I.V."/>
            <person name="Debuchy R."/>
            <person name="Gladieux P."/>
            <person name="Thoren M.H."/>
            <person name="Johannesson H."/>
        </authorList>
    </citation>
    <scope>NUCLEOTIDE SEQUENCE</scope>
    <source>
        <strain evidence="1">PSN243</strain>
    </source>
</reference>
<keyword evidence="2" id="KW-1185">Reference proteome</keyword>
<dbReference type="Proteomes" id="UP001321760">
    <property type="component" value="Unassembled WGS sequence"/>
</dbReference>
<name>A0AAV9GB23_9PEZI</name>
<evidence type="ECO:0000313" key="1">
    <source>
        <dbReference type="EMBL" id="KAK4444500.1"/>
    </source>
</evidence>
<dbReference type="EMBL" id="MU865976">
    <property type="protein sequence ID" value="KAK4444500.1"/>
    <property type="molecule type" value="Genomic_DNA"/>
</dbReference>
<comment type="caution">
    <text evidence="1">The sequence shown here is derived from an EMBL/GenBank/DDBJ whole genome shotgun (WGS) entry which is preliminary data.</text>
</comment>
<gene>
    <name evidence="1" type="ORF">QBC34DRAFT_415042</name>
</gene>
<evidence type="ECO:0000313" key="2">
    <source>
        <dbReference type="Proteomes" id="UP001321760"/>
    </source>
</evidence>
<organism evidence="1 2">
    <name type="scientific">Podospora aff. communis PSN243</name>
    <dbReference type="NCBI Taxonomy" id="3040156"/>
    <lineage>
        <taxon>Eukaryota</taxon>
        <taxon>Fungi</taxon>
        <taxon>Dikarya</taxon>
        <taxon>Ascomycota</taxon>
        <taxon>Pezizomycotina</taxon>
        <taxon>Sordariomycetes</taxon>
        <taxon>Sordariomycetidae</taxon>
        <taxon>Sordariales</taxon>
        <taxon>Podosporaceae</taxon>
        <taxon>Podospora</taxon>
    </lineage>
</organism>
<protein>
    <submittedName>
        <fullName evidence="1">Uncharacterized protein</fullName>
    </submittedName>
</protein>
<sequence>MHQSQDKREPFPRASSSFWTSSQQLQRQLQLQLQRTTTKQQLHIYKHTSTLNNQPTPTTKMKTTTLLTALASLALTQAAAITPVPRADKNTPGRVLAKFNAGTAWDCKNPEYVLAGWSYDVFPVGAPGCKPFPAGIQSVTATEIDPHCLLTVFTQPGCTDSGVVLGTGGCFSNAPGVYGWKVTCPY</sequence>
<accession>A0AAV9GB23</accession>
<proteinExistence type="predicted"/>
<dbReference type="AlphaFoldDB" id="A0AAV9GB23"/>
<reference evidence="1" key="1">
    <citation type="journal article" date="2023" name="Mol. Phylogenet. Evol.">
        <title>Genome-scale phylogeny and comparative genomics of the fungal order Sordariales.</title>
        <authorList>
            <person name="Hensen N."/>
            <person name="Bonometti L."/>
            <person name="Westerberg I."/>
            <person name="Brannstrom I.O."/>
            <person name="Guillou S."/>
            <person name="Cros-Aarteil S."/>
            <person name="Calhoun S."/>
            <person name="Haridas S."/>
            <person name="Kuo A."/>
            <person name="Mondo S."/>
            <person name="Pangilinan J."/>
            <person name="Riley R."/>
            <person name="LaButti K."/>
            <person name="Andreopoulos B."/>
            <person name="Lipzen A."/>
            <person name="Chen C."/>
            <person name="Yan M."/>
            <person name="Daum C."/>
            <person name="Ng V."/>
            <person name="Clum A."/>
            <person name="Steindorff A."/>
            <person name="Ohm R.A."/>
            <person name="Martin F."/>
            <person name="Silar P."/>
            <person name="Natvig D.O."/>
            <person name="Lalanne C."/>
            <person name="Gautier V."/>
            <person name="Ament-Velasquez S.L."/>
            <person name="Kruys A."/>
            <person name="Hutchinson M.I."/>
            <person name="Powell A.J."/>
            <person name="Barry K."/>
            <person name="Miller A.N."/>
            <person name="Grigoriev I.V."/>
            <person name="Debuchy R."/>
            <person name="Gladieux P."/>
            <person name="Hiltunen Thoren M."/>
            <person name="Johannesson H."/>
        </authorList>
    </citation>
    <scope>NUCLEOTIDE SEQUENCE</scope>
    <source>
        <strain evidence="1">PSN243</strain>
    </source>
</reference>